<feature type="domain" description="BioF2-like acetyltransferase" evidence="1">
    <location>
        <begin position="171"/>
        <end position="322"/>
    </location>
</feature>
<organism evidence="2 3">
    <name type="scientific">Roseibium aquae</name>
    <dbReference type="NCBI Taxonomy" id="1323746"/>
    <lineage>
        <taxon>Bacteria</taxon>
        <taxon>Pseudomonadati</taxon>
        <taxon>Pseudomonadota</taxon>
        <taxon>Alphaproteobacteria</taxon>
        <taxon>Hyphomicrobiales</taxon>
        <taxon>Stappiaceae</taxon>
        <taxon>Roseibium</taxon>
    </lineage>
</organism>
<gene>
    <name evidence="2" type="ORF">GCM10011316_28750</name>
</gene>
<evidence type="ECO:0000313" key="2">
    <source>
        <dbReference type="EMBL" id="GGB54909.1"/>
    </source>
</evidence>
<keyword evidence="3" id="KW-1185">Reference proteome</keyword>
<dbReference type="Proteomes" id="UP000605148">
    <property type="component" value="Unassembled WGS sequence"/>
</dbReference>
<dbReference type="EMBL" id="BMFA01000008">
    <property type="protein sequence ID" value="GGB54909.1"/>
    <property type="molecule type" value="Genomic_DNA"/>
</dbReference>
<dbReference type="InterPro" id="IPR016181">
    <property type="entry name" value="Acyl_CoA_acyltransferase"/>
</dbReference>
<sequence length="382" mass="41901">MPNIHLDIHPNFNTAQADWERVQAAGAGAPYQSYKWVRTWFEANGPAGAQPVIAIGKNGGTPAFVLPFQFEGVGPVKRLTFLGALNSNQNTGLWNWSACDGIDSAVMTVLLREICRRTNADILHLSNVPATIQSRTAPLLTGKEPPSPSPLFQGPVNLHYPEFLKHTRSRSTVAKLRKKHRRLTEAGPFRIIRAKGGTDFDRVLEAFFAQRTARAVDAGVPNAFGEPDIQNFIRNLADHRSVWPGGPSLCLWGLEVGGIIRATFICLEQDTTWAAYANSFANDELAVHSPAIILLMAILEAACDDPAIEVFDFGLGDEPYKHGWTAPVQLYDRLLPVSAKGRALAGLLSAKQTLKSRIRGSARAWAAVRAIRRFAARWTALH</sequence>
<comment type="caution">
    <text evidence="2">The sequence shown here is derived from an EMBL/GenBank/DDBJ whole genome shotgun (WGS) entry which is preliminary data.</text>
</comment>
<accession>A0A916X314</accession>
<dbReference type="Pfam" id="PF13480">
    <property type="entry name" value="Acetyltransf_6"/>
    <property type="match status" value="1"/>
</dbReference>
<name>A0A916X314_9HYPH</name>
<reference evidence="2" key="2">
    <citation type="submission" date="2020-09" db="EMBL/GenBank/DDBJ databases">
        <authorList>
            <person name="Sun Q."/>
            <person name="Zhou Y."/>
        </authorList>
    </citation>
    <scope>NUCLEOTIDE SEQUENCE</scope>
    <source>
        <strain evidence="2">CGMCC 1.12426</strain>
    </source>
</reference>
<dbReference type="RefSeq" id="WP_150497131.1">
    <property type="nucleotide sequence ID" value="NZ_BMFA01000008.1"/>
</dbReference>
<dbReference type="InterPro" id="IPR038740">
    <property type="entry name" value="BioF2-like_GNAT_dom"/>
</dbReference>
<protein>
    <recommendedName>
        <fullName evidence="1">BioF2-like acetyltransferase domain-containing protein</fullName>
    </recommendedName>
</protein>
<dbReference type="SUPFAM" id="SSF55729">
    <property type="entry name" value="Acyl-CoA N-acyltransferases (Nat)"/>
    <property type="match status" value="1"/>
</dbReference>
<dbReference type="AlphaFoldDB" id="A0A916X314"/>
<dbReference type="OrthoDB" id="8193702at2"/>
<evidence type="ECO:0000313" key="3">
    <source>
        <dbReference type="Proteomes" id="UP000605148"/>
    </source>
</evidence>
<reference evidence="2" key="1">
    <citation type="journal article" date="2014" name="Int. J. Syst. Evol. Microbiol.">
        <title>Complete genome sequence of Corynebacterium casei LMG S-19264T (=DSM 44701T), isolated from a smear-ripened cheese.</title>
        <authorList>
            <consortium name="US DOE Joint Genome Institute (JGI-PGF)"/>
            <person name="Walter F."/>
            <person name="Albersmeier A."/>
            <person name="Kalinowski J."/>
            <person name="Ruckert C."/>
        </authorList>
    </citation>
    <scope>NUCLEOTIDE SEQUENCE</scope>
    <source>
        <strain evidence="2">CGMCC 1.12426</strain>
    </source>
</reference>
<proteinExistence type="predicted"/>
<evidence type="ECO:0000259" key="1">
    <source>
        <dbReference type="Pfam" id="PF13480"/>
    </source>
</evidence>